<keyword evidence="3" id="KW-1185">Reference proteome</keyword>
<name>A0A0F7ZRW6_9HYPO</name>
<dbReference type="EMBL" id="KQ030633">
    <property type="protein sequence ID" value="KJZ70328.1"/>
    <property type="molecule type" value="Genomic_DNA"/>
</dbReference>
<accession>A0A0F7ZRW6</accession>
<evidence type="ECO:0000259" key="1">
    <source>
        <dbReference type="Pfam" id="PF12770"/>
    </source>
</evidence>
<evidence type="ECO:0000313" key="2">
    <source>
        <dbReference type="EMBL" id="KJZ70328.1"/>
    </source>
</evidence>
<gene>
    <name evidence="2" type="ORF">HIM_10296</name>
</gene>
<dbReference type="SUPFAM" id="SSF52540">
    <property type="entry name" value="P-loop containing nucleoside triphosphate hydrolases"/>
    <property type="match status" value="1"/>
</dbReference>
<evidence type="ECO:0000313" key="3">
    <source>
        <dbReference type="Proteomes" id="UP000054481"/>
    </source>
</evidence>
<dbReference type="InterPro" id="IPR024983">
    <property type="entry name" value="CHAT_dom"/>
</dbReference>
<dbReference type="Pfam" id="PF12770">
    <property type="entry name" value="CHAT"/>
    <property type="match status" value="1"/>
</dbReference>
<reference evidence="2 3" key="1">
    <citation type="journal article" date="2014" name="Genome Biol. Evol.">
        <title>Comparative genomics and transcriptomics analyses reveal divergent lifestyle features of nematode endoparasitic fungus Hirsutella minnesotensis.</title>
        <authorList>
            <person name="Lai Y."/>
            <person name="Liu K."/>
            <person name="Zhang X."/>
            <person name="Zhang X."/>
            <person name="Li K."/>
            <person name="Wang N."/>
            <person name="Shu C."/>
            <person name="Wu Y."/>
            <person name="Wang C."/>
            <person name="Bushley K.E."/>
            <person name="Xiang M."/>
            <person name="Liu X."/>
        </authorList>
    </citation>
    <scope>NUCLEOTIDE SEQUENCE [LARGE SCALE GENOMIC DNA]</scope>
    <source>
        <strain evidence="2 3">3608</strain>
    </source>
</reference>
<sequence>MTQISKIQEIPATDRPAFVPTWRFQTSWNGESTFQYPNHRAQLERFRWFLEKYAHADPLNSSKASQVRKELEYYRNALFNSLSHSQISPSTKYIDVHDYGEESTFHSVPWELLESRQSSITVRRRVNSAPFPTAPTVPTVPTPETFNILIVAARALKHKEDYRQAALPVLRVIQDLPDGAPLVTVEIARPGEFVSLKKHLEDVKGRRNGFTYHLVHLDLHGKVSKKGQATLEFADKVVPAAKVSQLLTSNGVQYAVINACESARSDRGAKGNLAKIFTKNGMIAVLAMSYEISVGAVSFLTRQFYEAFLHRNLAFARAAQAARQAMRSQPHRTGRFGILVELEDWMVPVVYCSVDDDCIVRSSKTVSRIHQQLPGFFHRSDGALVPEPTDLDGRDADILELEWRLLDNSQKGVGRLMFLDGPNGVGKTSFLRHLQWWWAVTGMISRSIYVNMNDYREKSLNEMCSHVLRQFGGHRPARNNTESLMVCLQVHLGKMAQEADKASNWKHPKPLLIFDHFFSTEWPLGKRSTTMRGTTPETWKAFFQILSNGPLFTIVASHRWPWYLDDHERSEFPGRLLYVLAPVVIKRVGLTQRGQTFTGLIKGPDDIERLDLILKWCGPDLGLRCIIVQLVRKLGAAKTATMLTRGDDLLVCPEFPRRLLQRLPMWETSKNLWKNAPKSLRELLIAFAPFHGRLPRCYEEYCLRFVVNKRALTHPVWNFFARFNPEAAKASHRRLLTMDLLLLVKHIRLLPMLKCMGLIKADLMMGPTTMQSGLPMGTDHQAEGSMLHSIHPVFSLFLRHEAQRAGYLQSKEGTLSRQAICLEKTFVDYHESRIDELLESSSTVESLWDQQEIALCALSFTAAMETHLRSPMDRFEKVHPTPGLLAWKWANSEGPVNGFVAHCTEKALFRCQEELAKTTNHLTRNDIAISAAQLTLHLATHHLLCLDQCDKFVSYVDRTDDLLGIRYFGSLSQDVLDSLWPERAQMVDQLNAFKRIQVSLESNEFTHLTILAELPPQTIHQPSAISESLSSGWNLVRRALKLTEHQLQLCTKSSSLTFWDTEGFCQALQVLQKETDDFLTALAPIWPELLSSCEPEFLCKIRLLGFRDTDDGIKISADWDDISQDLLKVLPQMPNYASSFMAAIRNGISAAHARHEFLAKWLFWVKSHARSWMLKFYDLSLQVESEEIKSVFDIIQIIMLRQLEDPELSLDHQQCLLVVERSLPFQELDKSQISRRIGWHTTTAILALQLSRWDLCHDNLFTILGLASNGGNVNNQQLFCTLLLFSLLQMMAPPRKPHSMSITGALYQALALGYGNKGIYARNGALLSLLLHSTDEGCLTMLKKSSAGPKDRFRAMVKPEVHAHMEFMLSMPHTSSSKLDCKELERHLAAIRELQRTRTTFPNSTVFSRRLQQQLNARKEENRAVMAEAENHLCQHSPRCGCPFDPKDGKDAAATLEPYELLKGFPGDLPDRSIRRIHRQFAPPLHS</sequence>
<dbReference type="Proteomes" id="UP000054481">
    <property type="component" value="Unassembled WGS sequence"/>
</dbReference>
<proteinExistence type="predicted"/>
<dbReference type="OrthoDB" id="5104862at2759"/>
<dbReference type="InterPro" id="IPR027417">
    <property type="entry name" value="P-loop_NTPase"/>
</dbReference>
<dbReference type="Gene3D" id="3.40.50.300">
    <property type="entry name" value="P-loop containing nucleotide triphosphate hydrolases"/>
    <property type="match status" value="1"/>
</dbReference>
<feature type="domain" description="CHAT" evidence="1">
    <location>
        <begin position="170"/>
        <end position="333"/>
    </location>
</feature>
<organism evidence="2 3">
    <name type="scientific">Hirsutella minnesotensis 3608</name>
    <dbReference type="NCBI Taxonomy" id="1043627"/>
    <lineage>
        <taxon>Eukaryota</taxon>
        <taxon>Fungi</taxon>
        <taxon>Dikarya</taxon>
        <taxon>Ascomycota</taxon>
        <taxon>Pezizomycotina</taxon>
        <taxon>Sordariomycetes</taxon>
        <taxon>Hypocreomycetidae</taxon>
        <taxon>Hypocreales</taxon>
        <taxon>Ophiocordycipitaceae</taxon>
        <taxon>Hirsutella</taxon>
    </lineage>
</organism>
<protein>
    <recommendedName>
        <fullName evidence="1">CHAT domain-containing protein</fullName>
    </recommendedName>
</protein>